<feature type="non-terminal residue" evidence="2">
    <location>
        <position position="106"/>
    </location>
</feature>
<dbReference type="RefSeq" id="XP_003033571.1">
    <property type="nucleotide sequence ID" value="XM_003033525.1"/>
</dbReference>
<sequence length="106" mass="12167">MHSRSSRFKKSDTPIYTAQSREQRATQGVTRQAIDFPKKVVTSWPSHGSHVQAKLKLQAAEFALAASLPDEPCMRQQRWRNVSVKGWTNVTQWCVRPVRTKYLILA</sequence>
<name>D8Q2E9_SCHCM</name>
<feature type="compositionally biased region" description="Polar residues" evidence="1">
    <location>
        <begin position="14"/>
        <end position="29"/>
    </location>
</feature>
<dbReference type="AlphaFoldDB" id="D8Q2E9"/>
<proteinExistence type="predicted"/>
<accession>D8Q2E9</accession>
<dbReference type="EMBL" id="GL377305">
    <property type="protein sequence ID" value="EFI98668.1"/>
    <property type="molecule type" value="Genomic_DNA"/>
</dbReference>
<dbReference type="VEuPathDB" id="FungiDB:SCHCODRAFT_02666106"/>
<gene>
    <name evidence="2" type="ORF">SCHCODRAFT_108576</name>
</gene>
<evidence type="ECO:0000313" key="2">
    <source>
        <dbReference type="EMBL" id="EFI98668.1"/>
    </source>
</evidence>
<dbReference type="HOGENOM" id="CLU_2224723_0_0_1"/>
<dbReference type="GeneID" id="9592829"/>
<organism evidence="3">
    <name type="scientific">Schizophyllum commune (strain H4-8 / FGSC 9210)</name>
    <name type="common">Split gill fungus</name>
    <dbReference type="NCBI Taxonomy" id="578458"/>
    <lineage>
        <taxon>Eukaryota</taxon>
        <taxon>Fungi</taxon>
        <taxon>Dikarya</taxon>
        <taxon>Basidiomycota</taxon>
        <taxon>Agaricomycotina</taxon>
        <taxon>Agaricomycetes</taxon>
        <taxon>Agaricomycetidae</taxon>
        <taxon>Agaricales</taxon>
        <taxon>Schizophyllaceae</taxon>
        <taxon>Schizophyllum</taxon>
    </lineage>
</organism>
<reference evidence="2 3" key="1">
    <citation type="journal article" date="2010" name="Nat. Biotechnol.">
        <title>Genome sequence of the model mushroom Schizophyllum commune.</title>
        <authorList>
            <person name="Ohm R.A."/>
            <person name="de Jong J.F."/>
            <person name="Lugones L.G."/>
            <person name="Aerts A."/>
            <person name="Kothe E."/>
            <person name="Stajich J.E."/>
            <person name="de Vries R.P."/>
            <person name="Record E."/>
            <person name="Levasseur A."/>
            <person name="Baker S.E."/>
            <person name="Bartholomew K.A."/>
            <person name="Coutinho P.M."/>
            <person name="Erdmann S."/>
            <person name="Fowler T.J."/>
            <person name="Gathman A.C."/>
            <person name="Lombard V."/>
            <person name="Henrissat B."/>
            <person name="Knabe N."/>
            <person name="Kuees U."/>
            <person name="Lilly W.W."/>
            <person name="Lindquist E."/>
            <person name="Lucas S."/>
            <person name="Magnuson J.K."/>
            <person name="Piumi F."/>
            <person name="Raudaskoski M."/>
            <person name="Salamov A."/>
            <person name="Schmutz J."/>
            <person name="Schwarze F.W.M.R."/>
            <person name="vanKuyk P.A."/>
            <person name="Horton J.S."/>
            <person name="Grigoriev I.V."/>
            <person name="Woesten H.A.B."/>
        </authorList>
    </citation>
    <scope>NUCLEOTIDE SEQUENCE [LARGE SCALE GENOMIC DNA]</scope>
    <source>
        <strain evidence="3">H4-8 / FGSC 9210</strain>
    </source>
</reference>
<dbReference type="InParanoid" id="D8Q2E9"/>
<dbReference type="Proteomes" id="UP000007431">
    <property type="component" value="Unassembled WGS sequence"/>
</dbReference>
<evidence type="ECO:0000313" key="3">
    <source>
        <dbReference type="Proteomes" id="UP000007431"/>
    </source>
</evidence>
<dbReference type="KEGG" id="scm:SCHCO_02666106"/>
<feature type="region of interest" description="Disordered" evidence="1">
    <location>
        <begin position="1"/>
        <end position="29"/>
    </location>
</feature>
<protein>
    <submittedName>
        <fullName evidence="2">Uncharacterized protein</fullName>
    </submittedName>
</protein>
<evidence type="ECO:0000256" key="1">
    <source>
        <dbReference type="SAM" id="MobiDB-lite"/>
    </source>
</evidence>
<keyword evidence="3" id="KW-1185">Reference proteome</keyword>